<evidence type="ECO:0000313" key="4">
    <source>
        <dbReference type="Proteomes" id="UP000780801"/>
    </source>
</evidence>
<feature type="coiled-coil region" evidence="1">
    <location>
        <begin position="209"/>
        <end position="250"/>
    </location>
</feature>
<evidence type="ECO:0000256" key="2">
    <source>
        <dbReference type="SAM" id="MobiDB-lite"/>
    </source>
</evidence>
<feature type="region of interest" description="Disordered" evidence="2">
    <location>
        <begin position="157"/>
        <end position="197"/>
    </location>
</feature>
<feature type="compositionally biased region" description="Low complexity" evidence="2">
    <location>
        <begin position="727"/>
        <end position="736"/>
    </location>
</feature>
<feature type="region of interest" description="Disordered" evidence="2">
    <location>
        <begin position="844"/>
        <end position="865"/>
    </location>
</feature>
<gene>
    <name evidence="3" type="ORF">BGW38_008224</name>
</gene>
<dbReference type="EMBL" id="JAABOA010000560">
    <property type="protein sequence ID" value="KAF9583885.1"/>
    <property type="molecule type" value="Genomic_DNA"/>
</dbReference>
<feature type="compositionally biased region" description="Low complexity" evidence="2">
    <location>
        <begin position="1198"/>
        <end position="1213"/>
    </location>
</feature>
<feature type="region of interest" description="Disordered" evidence="2">
    <location>
        <begin position="1390"/>
        <end position="1421"/>
    </location>
</feature>
<feature type="compositionally biased region" description="Polar residues" evidence="2">
    <location>
        <begin position="802"/>
        <end position="819"/>
    </location>
</feature>
<feature type="compositionally biased region" description="Polar residues" evidence="2">
    <location>
        <begin position="1390"/>
        <end position="1408"/>
    </location>
</feature>
<feature type="region of interest" description="Disordered" evidence="2">
    <location>
        <begin position="1189"/>
        <end position="1233"/>
    </location>
</feature>
<proteinExistence type="predicted"/>
<feature type="compositionally biased region" description="Basic and acidic residues" evidence="2">
    <location>
        <begin position="1871"/>
        <end position="1880"/>
    </location>
</feature>
<feature type="compositionally biased region" description="Polar residues" evidence="2">
    <location>
        <begin position="423"/>
        <end position="433"/>
    </location>
</feature>
<reference evidence="3" key="1">
    <citation type="journal article" date="2020" name="Fungal Divers.">
        <title>Resolving the Mortierellaceae phylogeny through synthesis of multi-gene phylogenetics and phylogenomics.</title>
        <authorList>
            <person name="Vandepol N."/>
            <person name="Liber J."/>
            <person name="Desiro A."/>
            <person name="Na H."/>
            <person name="Kennedy M."/>
            <person name="Barry K."/>
            <person name="Grigoriev I.V."/>
            <person name="Miller A.N."/>
            <person name="O'Donnell K."/>
            <person name="Stajich J.E."/>
            <person name="Bonito G."/>
        </authorList>
    </citation>
    <scope>NUCLEOTIDE SEQUENCE</scope>
    <source>
        <strain evidence="3">KOD1015</strain>
    </source>
</reference>
<feature type="compositionally biased region" description="Basic residues" evidence="2">
    <location>
        <begin position="654"/>
        <end position="663"/>
    </location>
</feature>
<feature type="compositionally biased region" description="Basic and acidic residues" evidence="2">
    <location>
        <begin position="850"/>
        <end position="862"/>
    </location>
</feature>
<feature type="compositionally biased region" description="Low complexity" evidence="2">
    <location>
        <begin position="639"/>
        <end position="653"/>
    </location>
</feature>
<organism evidence="3 4">
    <name type="scientific">Lunasporangiospora selenospora</name>
    <dbReference type="NCBI Taxonomy" id="979761"/>
    <lineage>
        <taxon>Eukaryota</taxon>
        <taxon>Fungi</taxon>
        <taxon>Fungi incertae sedis</taxon>
        <taxon>Mucoromycota</taxon>
        <taxon>Mortierellomycotina</taxon>
        <taxon>Mortierellomycetes</taxon>
        <taxon>Mortierellales</taxon>
        <taxon>Mortierellaceae</taxon>
        <taxon>Lunasporangiospora</taxon>
    </lineage>
</organism>
<feature type="compositionally biased region" description="Basic residues" evidence="2">
    <location>
        <begin position="333"/>
        <end position="365"/>
    </location>
</feature>
<feature type="compositionally biased region" description="Pro residues" evidence="2">
    <location>
        <begin position="1971"/>
        <end position="1985"/>
    </location>
</feature>
<feature type="compositionally biased region" description="Polar residues" evidence="2">
    <location>
        <begin position="381"/>
        <end position="390"/>
    </location>
</feature>
<comment type="caution">
    <text evidence="3">The sequence shown here is derived from an EMBL/GenBank/DDBJ whole genome shotgun (WGS) entry which is preliminary data.</text>
</comment>
<feature type="region of interest" description="Disordered" evidence="2">
    <location>
        <begin position="381"/>
        <end position="400"/>
    </location>
</feature>
<keyword evidence="4" id="KW-1185">Reference proteome</keyword>
<protein>
    <submittedName>
        <fullName evidence="3">Uncharacterized protein</fullName>
    </submittedName>
</protein>
<feature type="region of interest" description="Disordered" evidence="2">
    <location>
        <begin position="1860"/>
        <end position="1899"/>
    </location>
</feature>
<feature type="region of interest" description="Disordered" evidence="2">
    <location>
        <begin position="415"/>
        <end position="470"/>
    </location>
</feature>
<feature type="region of interest" description="Disordered" evidence="2">
    <location>
        <begin position="1967"/>
        <end position="2024"/>
    </location>
</feature>
<feature type="region of interest" description="Disordered" evidence="2">
    <location>
        <begin position="727"/>
        <end position="819"/>
    </location>
</feature>
<feature type="region of interest" description="Disordered" evidence="2">
    <location>
        <begin position="1142"/>
        <end position="1168"/>
    </location>
</feature>
<feature type="compositionally biased region" description="Polar residues" evidence="2">
    <location>
        <begin position="159"/>
        <end position="168"/>
    </location>
</feature>
<keyword evidence="1" id="KW-0175">Coiled coil</keyword>
<feature type="compositionally biased region" description="Basic and acidic residues" evidence="2">
    <location>
        <begin position="769"/>
        <end position="781"/>
    </location>
</feature>
<dbReference type="Proteomes" id="UP000780801">
    <property type="component" value="Unassembled WGS sequence"/>
</dbReference>
<feature type="region of interest" description="Disordered" evidence="2">
    <location>
        <begin position="1316"/>
        <end position="1358"/>
    </location>
</feature>
<feature type="compositionally biased region" description="Low complexity" evidence="2">
    <location>
        <begin position="1343"/>
        <end position="1358"/>
    </location>
</feature>
<feature type="coiled-coil region" evidence="1">
    <location>
        <begin position="72"/>
        <end position="139"/>
    </location>
</feature>
<dbReference type="OrthoDB" id="4088568at2759"/>
<feature type="region of interest" description="Disordered" evidence="2">
    <location>
        <begin position="1654"/>
        <end position="1675"/>
    </location>
</feature>
<feature type="compositionally biased region" description="Low complexity" evidence="2">
    <location>
        <begin position="2009"/>
        <end position="2021"/>
    </location>
</feature>
<feature type="compositionally biased region" description="Polar residues" evidence="2">
    <location>
        <begin position="366"/>
        <end position="375"/>
    </location>
</feature>
<feature type="compositionally biased region" description="Polar residues" evidence="2">
    <location>
        <begin position="1860"/>
        <end position="1869"/>
    </location>
</feature>
<feature type="region of interest" description="Disordered" evidence="2">
    <location>
        <begin position="1246"/>
        <end position="1269"/>
    </location>
</feature>
<evidence type="ECO:0000256" key="1">
    <source>
        <dbReference type="SAM" id="Coils"/>
    </source>
</evidence>
<feature type="compositionally biased region" description="Polar residues" evidence="2">
    <location>
        <begin position="1889"/>
        <end position="1899"/>
    </location>
</feature>
<feature type="region of interest" description="Disordered" evidence="2">
    <location>
        <begin position="1446"/>
        <end position="1470"/>
    </location>
</feature>
<sequence>MQEIEMLAKTSRDLAQANQDLEDDRMIAVSDQARTAKRLLVMTSQLDYTEQRLYNLTKQYDDGQKDVELLRIERLRRESLQEREDAGRLKIETLQEELDDAQRSERMLQQKLVLLQGKHETLVKRHDNLKRQQQELELARESREALAWLKETTDRLCSPPQSGFGQNGQRERFANDSGPDHISPSPSPPYPSSFIDPPLAAQNQLISLIKELATTNSTLRSELNEFKDLLQDSRNEVLELRTQVEDYEQGPAYEQCCDTGSDTVHGPHHNWGHLGMSAGGGLDAASHIGTLGSIPGSPPAFMTAPPRSSRHNHHIHMSGVRGNVFGELERLYSRRRHRRSSSSAPKHKRRSSSSKRRRDISHPHSRTQSLAHSTSNLAIETSHATASSTAPLPIPEVKMSPIPTASQSQIHGSLINAHGNTGLGASSPGSNAGRSRRSIFTDITSDSSGEWDENDHDMHTSGVTDSESEHEVRLDAALESVEIGEPGDPLQISTPALDAPVSTVIQASPVVTESIPTIDPLTQPTDSAEHIAVDSKRTSGLSHQSMDTQELVANEGHEKDNNIKDQGPAEPEQPLSKFIPSFEMAVTQAQEDPILDELDLSMTYPSRNRLSLHEKSISDQGPISVRQRRRLSEPLHHFPSASASPSMTMATTPTKKKRPGSIYSLRRHRPVVGSPDSLFLHSSHVQGNSIGYLELQRCKSAELMEQIMAEHRQRRMEAWRAGVVAASVSQQQQSTTQGGGPRMDSDNISIRSKASRRRVALDQSTPGTKEVRESGELDFQDKPPLSGSTGIGPLETPAVGESRSSQQPIGGQDSETGAQRVATSNSAMLGLGISAVESKQEAEMVLESEQSLRDNDDSEKGRTPLSINTTRMDAINAQMDSDSLKAVAAASSHASIRAHKRFSQRSMRSIRSSYHMRSPIVRSPVLGRDRRFPSEMSTASEAFSARRYDLEGSPYQLLHTLSTDLLERLNRSDTREMNRRLKRTFDIQALSQMSNSVIENVLTDVNNLGERFRWVEAQVGDTMDEMMDRTGVDMGVGSAAGISASAEATVSGAAAALADAEASDSEDEQEPDDEWRFSVVEFFPLANAVQEMLSEIGKLRMTINELQLSYVQKVEQDRIKAEKDFMQGAGSEEKHFVSEDELGPLPKTDRILPSRTKSFGKNKPERPKLLESASTQVSGFFSKVFGVNTQGSQEEQQRNAAAQKATASQAQSSNDAPKISKSKSGPAIAETTKIQTQTSWIMPSNKPAEQMASATSSSRVIPVAERQRPSRSIAIPPSVVATVTASSSLAAIRTMSPARPSALPAVESTALAKATATASNSSQSRPRAIDIRLGASDNKRSTGMARSPGSGSASASSFTNSAKGLLSRSFPQSQHVVSLQAPAGLTAVSFESSDTAPTDPSMASASSSHVEEELQTAEEDRVRDMTVVTFPSRAGDTGLLAITTASSESSESASGVPSALAHGQLPFHPNKNLRTIEHSTRGTGSALNAVTIYQEQHWSSSTPSLPAPVATGASTTEAIVESATASAAASITSSISNGGGGDRRGIVDSPVEEHHLSTGMVFHPMGAENVGGATSTALSSLHSLVSKPTLIARSGLAVTTPSTSTVSSPVSTTSWFDARRASGGNAPAAAAAATAAMATAASANTALSAAEPATGIPASSSVVSKTFSESSGGSKTLVPERESIFNFFAGGVGGAGAGSSSSLALEAGSGSGSGQAEAAATISREGTPIETMTTRFQKLRTRSSFHSFASGSLSTGSLTRSLGRAASRDSAIAFLRGESQATSALGALLLHSQNVAASNSASASTLASAAASGSDSVFSSSPHQEFVAPSMLTTNGDQNHVAGLEQTILCKESGTVDAGASQTMNSVTGTGDKRDQRAEQTRAGGGWVGSSSTTLPTNLSQKETVASTAVAYVVALPDSQDDRDGQGPSRPKAKRAAVFNRELIMASQKRILANAGHSQEAQYYAQQYPGHNPPLDPSHPAPPKPFEPDQRPRRTRALSVDSSQSLNLAQEQAQAQAQTQAPRPLRGNEFADLLRVGAGVWRGLIRKVDGREN</sequence>
<feature type="compositionally biased region" description="Low complexity" evidence="2">
    <location>
        <begin position="1654"/>
        <end position="1671"/>
    </location>
</feature>
<feature type="region of interest" description="Disordered" evidence="2">
    <location>
        <begin position="333"/>
        <end position="375"/>
    </location>
</feature>
<name>A0A9P6KGL7_9FUNG</name>
<evidence type="ECO:0000313" key="3">
    <source>
        <dbReference type="EMBL" id="KAF9583885.1"/>
    </source>
</evidence>
<feature type="region of interest" description="Disordered" evidence="2">
    <location>
        <begin position="636"/>
        <end position="663"/>
    </location>
</feature>
<accession>A0A9P6KGL7</accession>